<dbReference type="Pfam" id="PF02932">
    <property type="entry name" value="Neur_chan_memb"/>
    <property type="match status" value="1"/>
</dbReference>
<feature type="domain" description="Neurotransmitter-gated ion-channel transmembrane" evidence="7">
    <location>
        <begin position="239"/>
        <end position="332"/>
    </location>
</feature>
<dbReference type="Proteomes" id="UP000005408">
    <property type="component" value="Unassembled WGS sequence"/>
</dbReference>
<organism evidence="8 9">
    <name type="scientific">Magallana gigas</name>
    <name type="common">Pacific oyster</name>
    <name type="synonym">Crassostrea gigas</name>
    <dbReference type="NCBI Taxonomy" id="29159"/>
    <lineage>
        <taxon>Eukaryota</taxon>
        <taxon>Metazoa</taxon>
        <taxon>Spiralia</taxon>
        <taxon>Lophotrochozoa</taxon>
        <taxon>Mollusca</taxon>
        <taxon>Bivalvia</taxon>
        <taxon>Autobranchia</taxon>
        <taxon>Pteriomorphia</taxon>
        <taxon>Ostreida</taxon>
        <taxon>Ostreoidea</taxon>
        <taxon>Ostreidae</taxon>
        <taxon>Magallana</taxon>
    </lineage>
</organism>
<dbReference type="FunFam" id="2.70.170.10:FF:000028">
    <property type="entry name" value="AcetylCholine Receptor"/>
    <property type="match status" value="1"/>
</dbReference>
<dbReference type="PANTHER" id="PTHR18945">
    <property type="entry name" value="NEUROTRANSMITTER GATED ION CHANNEL"/>
    <property type="match status" value="1"/>
</dbReference>
<dbReference type="SUPFAM" id="SSF63712">
    <property type="entry name" value="Nicotinic receptor ligand binding domain-like"/>
    <property type="match status" value="1"/>
</dbReference>
<dbReference type="CDD" id="cd18989">
    <property type="entry name" value="LGIC_ECD_cation"/>
    <property type="match status" value="1"/>
</dbReference>
<dbReference type="InterPro" id="IPR036719">
    <property type="entry name" value="Neuro-gated_channel_TM_sf"/>
</dbReference>
<dbReference type="Gene3D" id="1.20.58.390">
    <property type="entry name" value="Neurotransmitter-gated ion-channel transmembrane domain"/>
    <property type="match status" value="1"/>
</dbReference>
<feature type="transmembrane region" description="Helical" evidence="5">
    <location>
        <begin position="263"/>
        <end position="281"/>
    </location>
</feature>
<evidence type="ECO:0000313" key="8">
    <source>
        <dbReference type="EnsemblMetazoa" id="G30735.1:cds"/>
    </source>
</evidence>
<dbReference type="CDD" id="cd19051">
    <property type="entry name" value="LGIC_TM_cation"/>
    <property type="match status" value="1"/>
</dbReference>
<dbReference type="OrthoDB" id="6097796at2759"/>
<evidence type="ECO:0000259" key="6">
    <source>
        <dbReference type="Pfam" id="PF02931"/>
    </source>
</evidence>
<proteinExistence type="inferred from homology"/>
<evidence type="ECO:0000259" key="7">
    <source>
        <dbReference type="Pfam" id="PF02932"/>
    </source>
</evidence>
<evidence type="ECO:0000256" key="4">
    <source>
        <dbReference type="ARBA" id="ARBA00023136"/>
    </source>
</evidence>
<dbReference type="GO" id="GO:0005230">
    <property type="term" value="F:extracellular ligand-gated monoatomic ion channel activity"/>
    <property type="evidence" value="ECO:0007669"/>
    <property type="project" value="InterPro"/>
</dbReference>
<dbReference type="InterPro" id="IPR036734">
    <property type="entry name" value="Neur_chan_lig-bd_sf"/>
</dbReference>
<dbReference type="Pfam" id="PF02931">
    <property type="entry name" value="Neur_chan_LBD"/>
    <property type="match status" value="1"/>
</dbReference>
<evidence type="ECO:0000256" key="5">
    <source>
        <dbReference type="RuleBase" id="RU000687"/>
    </source>
</evidence>
<comment type="similarity">
    <text evidence="5">Belongs to the ligand-gated ion channel (TC 1.A.9) family.</text>
</comment>
<feature type="transmembrane region" description="Helical" evidence="5">
    <location>
        <begin position="369"/>
        <end position="388"/>
    </location>
</feature>
<keyword evidence="2 5" id="KW-0812">Transmembrane</keyword>
<dbReference type="GeneID" id="105326500"/>
<dbReference type="EnsemblMetazoa" id="G30735.1">
    <property type="protein sequence ID" value="G30735.1:cds"/>
    <property type="gene ID" value="G30735"/>
</dbReference>
<evidence type="ECO:0008006" key="10">
    <source>
        <dbReference type="Google" id="ProtNLM"/>
    </source>
</evidence>
<keyword evidence="5" id="KW-0407">Ion channel</keyword>
<evidence type="ECO:0000256" key="2">
    <source>
        <dbReference type="ARBA" id="ARBA00022692"/>
    </source>
</evidence>
<keyword evidence="3 5" id="KW-1133">Transmembrane helix</keyword>
<name>A0A8W8LYI8_MAGGI</name>
<keyword evidence="4 5" id="KW-0472">Membrane</keyword>
<dbReference type="PRINTS" id="PR00252">
    <property type="entry name" value="NRIONCHANNEL"/>
</dbReference>
<accession>A0A8W8LYI8</accession>
<feature type="transmembrane region" description="Helical" evidence="5">
    <location>
        <begin position="233"/>
        <end position="251"/>
    </location>
</feature>
<dbReference type="AlphaFoldDB" id="A0A8W8LYI8"/>
<dbReference type="PROSITE" id="PS00236">
    <property type="entry name" value="NEUROTR_ION_CHANNEL"/>
    <property type="match status" value="1"/>
</dbReference>
<evidence type="ECO:0000256" key="1">
    <source>
        <dbReference type="ARBA" id="ARBA00004141"/>
    </source>
</evidence>
<dbReference type="OMA" id="SASIWIS"/>
<protein>
    <recommendedName>
        <fullName evidence="10">Neuronal acetylcholine receptor subunit alpha-6</fullName>
    </recommendedName>
</protein>
<dbReference type="GO" id="GO:0004888">
    <property type="term" value="F:transmembrane signaling receptor activity"/>
    <property type="evidence" value="ECO:0007669"/>
    <property type="project" value="InterPro"/>
</dbReference>
<evidence type="ECO:0000256" key="3">
    <source>
        <dbReference type="ARBA" id="ARBA00022989"/>
    </source>
</evidence>
<keyword evidence="5" id="KW-0813">Transport</keyword>
<dbReference type="InterPro" id="IPR006029">
    <property type="entry name" value="Neurotrans-gated_channel_TM"/>
</dbReference>
<dbReference type="InterPro" id="IPR038050">
    <property type="entry name" value="Neuro_actylchol_rec"/>
</dbReference>
<keyword evidence="5" id="KW-0732">Signal</keyword>
<sequence>MQCWTMDPVVLLSAFIIIFLQADVCLAENRTQLFRDIFNGYEPRVAPFDTLPDVLHLSGTISLISIRSVNEKDQTFSASIWISMVWEDRRLKWDPDSYKEITTIQTTSKYVWIPSSVCIFNEVTNDKCLTEEKPVTIYNSGTVVYTTSRESTSQCKIDISKYPFDTQTCSLQFGNLFSSSEFIYFVAPHSFYSLAYFDRSEEWEVVDTSVVEYKVPGIQQLHYHLVIKRKPSFIVLTVLVPVIILSILNIFSYVLPIDSGEKMGTSMAIFLTFAVFLTMINDTMPKADSVPPFMVYLSTQLVVSGLTVILEAIVLRVHFSSESTAEKPEKCKVEPIDLDPEQKKIRTWTKIKEFLRMVKSRLTAKRLDMIFMVLVIVTDFVSFIVFMAETS</sequence>
<reference evidence="8" key="1">
    <citation type="submission" date="2022-08" db="UniProtKB">
        <authorList>
            <consortium name="EnsemblMetazoa"/>
        </authorList>
    </citation>
    <scope>IDENTIFICATION</scope>
    <source>
        <strain evidence="8">05x7-T-G4-1.051#20</strain>
    </source>
</reference>
<dbReference type="InterPro" id="IPR018000">
    <property type="entry name" value="Neurotransmitter_ion_chnl_CS"/>
</dbReference>
<feature type="signal peptide" evidence="5">
    <location>
        <begin position="1"/>
        <end position="27"/>
    </location>
</feature>
<feature type="transmembrane region" description="Helical" evidence="5">
    <location>
        <begin position="293"/>
        <end position="315"/>
    </location>
</feature>
<keyword evidence="9" id="KW-1185">Reference proteome</keyword>
<dbReference type="SUPFAM" id="SSF90112">
    <property type="entry name" value="Neurotransmitter-gated ion-channel transmembrane pore"/>
    <property type="match status" value="1"/>
</dbReference>
<dbReference type="RefSeq" id="XP_011424872.2">
    <property type="nucleotide sequence ID" value="XM_011426570.4"/>
</dbReference>
<dbReference type="InterPro" id="IPR006202">
    <property type="entry name" value="Neur_chan_lig-bd"/>
</dbReference>
<dbReference type="GO" id="GO:0016020">
    <property type="term" value="C:membrane"/>
    <property type="evidence" value="ECO:0007669"/>
    <property type="project" value="UniProtKB-SubCell"/>
</dbReference>
<dbReference type="KEGG" id="crg:105326500"/>
<comment type="subcellular location">
    <subcellularLocation>
        <location evidence="1">Membrane</location>
        <topology evidence="1">Multi-pass membrane protein</topology>
    </subcellularLocation>
</comment>
<evidence type="ECO:0000313" key="9">
    <source>
        <dbReference type="Proteomes" id="UP000005408"/>
    </source>
</evidence>
<dbReference type="InterPro" id="IPR006201">
    <property type="entry name" value="Neur_channel"/>
</dbReference>
<keyword evidence="5" id="KW-0406">Ion transport</keyword>
<feature type="domain" description="Neurotransmitter-gated ion-channel ligand-binding" evidence="6">
    <location>
        <begin position="31"/>
        <end position="231"/>
    </location>
</feature>
<dbReference type="Gene3D" id="2.70.170.10">
    <property type="entry name" value="Neurotransmitter-gated ion-channel ligand-binding domain"/>
    <property type="match status" value="1"/>
</dbReference>
<feature type="chain" id="PRO_5036516219" description="Neuronal acetylcholine receptor subunit alpha-6" evidence="5">
    <location>
        <begin position="28"/>
        <end position="391"/>
    </location>
</feature>